<keyword evidence="4" id="KW-1185">Reference proteome</keyword>
<feature type="domain" description="GFO/IDH/MocA-like oxidoreductase" evidence="2">
    <location>
        <begin position="132"/>
        <end position="256"/>
    </location>
</feature>
<dbReference type="InterPro" id="IPR055170">
    <property type="entry name" value="GFO_IDH_MocA-like_dom"/>
</dbReference>
<dbReference type="Gene3D" id="3.40.50.720">
    <property type="entry name" value="NAD(P)-binding Rossmann-like Domain"/>
    <property type="match status" value="1"/>
</dbReference>
<dbReference type="SUPFAM" id="SSF51735">
    <property type="entry name" value="NAD(P)-binding Rossmann-fold domains"/>
    <property type="match status" value="1"/>
</dbReference>
<feature type="domain" description="Gfo/Idh/MocA-like oxidoreductase N-terminal" evidence="1">
    <location>
        <begin position="4"/>
        <end position="123"/>
    </location>
</feature>
<evidence type="ECO:0000313" key="3">
    <source>
        <dbReference type="EMBL" id="MDQ0474077.1"/>
    </source>
</evidence>
<evidence type="ECO:0000259" key="1">
    <source>
        <dbReference type="Pfam" id="PF01408"/>
    </source>
</evidence>
<accession>A0ABU0JLT1</accession>
<dbReference type="Proteomes" id="UP001242480">
    <property type="component" value="Unassembled WGS sequence"/>
</dbReference>
<gene>
    <name evidence="3" type="ORF">QO011_007116</name>
</gene>
<dbReference type="InterPro" id="IPR051450">
    <property type="entry name" value="Gfo/Idh/MocA_Oxidoreductases"/>
</dbReference>
<dbReference type="PANTHER" id="PTHR43377">
    <property type="entry name" value="BILIVERDIN REDUCTASE A"/>
    <property type="match status" value="1"/>
</dbReference>
<evidence type="ECO:0000259" key="2">
    <source>
        <dbReference type="Pfam" id="PF22725"/>
    </source>
</evidence>
<dbReference type="EMBL" id="JAUSVX010000020">
    <property type="protein sequence ID" value="MDQ0474077.1"/>
    <property type="molecule type" value="Genomic_DNA"/>
</dbReference>
<dbReference type="Pfam" id="PF22725">
    <property type="entry name" value="GFO_IDH_MocA_C3"/>
    <property type="match status" value="1"/>
</dbReference>
<organism evidence="3 4">
    <name type="scientific">Labrys wisconsinensis</name>
    <dbReference type="NCBI Taxonomy" id="425677"/>
    <lineage>
        <taxon>Bacteria</taxon>
        <taxon>Pseudomonadati</taxon>
        <taxon>Pseudomonadota</taxon>
        <taxon>Alphaproteobacteria</taxon>
        <taxon>Hyphomicrobiales</taxon>
        <taxon>Xanthobacteraceae</taxon>
        <taxon>Labrys</taxon>
    </lineage>
</organism>
<reference evidence="3 4" key="1">
    <citation type="submission" date="2023-07" db="EMBL/GenBank/DDBJ databases">
        <title>Genomic Encyclopedia of Type Strains, Phase IV (KMG-IV): sequencing the most valuable type-strain genomes for metagenomic binning, comparative biology and taxonomic classification.</title>
        <authorList>
            <person name="Goeker M."/>
        </authorList>
    </citation>
    <scope>NUCLEOTIDE SEQUENCE [LARGE SCALE GENOMIC DNA]</scope>
    <source>
        <strain evidence="3 4">DSM 19619</strain>
    </source>
</reference>
<dbReference type="RefSeq" id="WP_307283097.1">
    <property type="nucleotide sequence ID" value="NZ_JAUSVX010000020.1"/>
</dbReference>
<sequence>MQRLRMGVVGAGLWGANHAHVFTTLPETELVAVCDVSPERAEAMKAETGAKAAYTRHEDLIADPHVDAVSIATPDFTHTPIILAALAAGKHVLSEKPLATTLEEANAIADAAARSKAKLMVDFHNRVSPAIVQVREAVASGEIGRPVHGSARLSNTTFVPLEMLSWASRSSALWFLGSHALDALRFVLADEVKRVYAVSREGVLASRGVATKDVHLAILEFAKGTVVTMENSWLLSPDNPQVFDFKLELVGDKGQVQADPSHNGAVRRLTGKGLRYADVLGVAPTGATRVGGFVFEAIARFVDAVLRDAPLLADVADGLAATRALAAIEQSAASGRPVDL</sequence>
<name>A0ABU0JLT1_9HYPH</name>
<dbReference type="InterPro" id="IPR036291">
    <property type="entry name" value="NAD(P)-bd_dom_sf"/>
</dbReference>
<protein>
    <submittedName>
        <fullName evidence="3">Dehydrogenase</fullName>
    </submittedName>
</protein>
<dbReference type="PANTHER" id="PTHR43377:SF1">
    <property type="entry name" value="BILIVERDIN REDUCTASE A"/>
    <property type="match status" value="1"/>
</dbReference>
<proteinExistence type="predicted"/>
<dbReference type="InterPro" id="IPR000683">
    <property type="entry name" value="Gfo/Idh/MocA-like_OxRdtase_N"/>
</dbReference>
<dbReference type="SUPFAM" id="SSF55347">
    <property type="entry name" value="Glyceraldehyde-3-phosphate dehydrogenase-like, C-terminal domain"/>
    <property type="match status" value="1"/>
</dbReference>
<dbReference type="Pfam" id="PF01408">
    <property type="entry name" value="GFO_IDH_MocA"/>
    <property type="match status" value="1"/>
</dbReference>
<comment type="caution">
    <text evidence="3">The sequence shown here is derived from an EMBL/GenBank/DDBJ whole genome shotgun (WGS) entry which is preliminary data.</text>
</comment>
<dbReference type="Gene3D" id="3.30.360.10">
    <property type="entry name" value="Dihydrodipicolinate Reductase, domain 2"/>
    <property type="match status" value="1"/>
</dbReference>
<evidence type="ECO:0000313" key="4">
    <source>
        <dbReference type="Proteomes" id="UP001242480"/>
    </source>
</evidence>